<evidence type="ECO:0000313" key="1">
    <source>
        <dbReference type="EMBL" id="RDK01707.1"/>
    </source>
</evidence>
<dbReference type="EMBL" id="QHKS01000009">
    <property type="protein sequence ID" value="RDK01707.1"/>
    <property type="molecule type" value="Genomic_DNA"/>
</dbReference>
<gene>
    <name evidence="1" type="ORF">DLM46_15160</name>
</gene>
<dbReference type="Proteomes" id="UP000254875">
    <property type="component" value="Unassembled WGS sequence"/>
</dbReference>
<reference evidence="2" key="1">
    <citation type="submission" date="2018-05" db="EMBL/GenBank/DDBJ databases">
        <authorList>
            <person name="Feng T."/>
        </authorList>
    </citation>
    <scope>NUCLEOTIDE SEQUENCE [LARGE SCALE GENOMIC DNA]</scope>
    <source>
        <strain evidence="2">S27</strain>
    </source>
</reference>
<protein>
    <submittedName>
        <fullName evidence="1">Uncharacterized protein</fullName>
    </submittedName>
</protein>
<proteinExistence type="predicted"/>
<comment type="caution">
    <text evidence="1">The sequence shown here is derived from an EMBL/GenBank/DDBJ whole genome shotgun (WGS) entry which is preliminary data.</text>
</comment>
<evidence type="ECO:0000313" key="2">
    <source>
        <dbReference type="Proteomes" id="UP000254875"/>
    </source>
</evidence>
<keyword evidence="2" id="KW-1185">Reference proteome</keyword>
<dbReference type="AlphaFoldDB" id="A0A370N7W8"/>
<sequence length="59" mass="6100">MPLVAISSSRESVALPLRLGSGGGIIARNDDARPRPSFVKASAMDLALAVEHEAALKDA</sequence>
<organism evidence="1 2">
    <name type="scientific">Paraburkholderia lacunae</name>
    <dbReference type="NCBI Taxonomy" id="2211104"/>
    <lineage>
        <taxon>Bacteria</taxon>
        <taxon>Pseudomonadati</taxon>
        <taxon>Pseudomonadota</taxon>
        <taxon>Betaproteobacteria</taxon>
        <taxon>Burkholderiales</taxon>
        <taxon>Burkholderiaceae</taxon>
        <taxon>Paraburkholderia</taxon>
    </lineage>
</organism>
<accession>A0A370N7W8</accession>
<name>A0A370N7W8_9BURK</name>